<comment type="subcellular location">
    <subcellularLocation>
        <location evidence="1">Membrane</location>
        <topology evidence="1">Single-pass type IV membrane protein</topology>
    </subcellularLocation>
</comment>
<evidence type="ECO:0000256" key="5">
    <source>
        <dbReference type="ARBA" id="ARBA00022927"/>
    </source>
</evidence>
<reference evidence="12 13" key="1">
    <citation type="submission" date="2024-04" db="EMBL/GenBank/DDBJ databases">
        <title>Tritrichomonas musculus Genome.</title>
        <authorList>
            <person name="Alves-Ferreira E."/>
            <person name="Grigg M."/>
            <person name="Lorenzi H."/>
            <person name="Galac M."/>
        </authorList>
    </citation>
    <scope>NUCLEOTIDE SEQUENCE [LARGE SCALE GENOMIC DNA]</scope>
    <source>
        <strain evidence="12 13">EAF2021</strain>
    </source>
</reference>
<evidence type="ECO:0000256" key="3">
    <source>
        <dbReference type="ARBA" id="ARBA00022448"/>
    </source>
</evidence>
<dbReference type="Proteomes" id="UP001470230">
    <property type="component" value="Unassembled WGS sequence"/>
</dbReference>
<dbReference type="InterPro" id="IPR007705">
    <property type="entry name" value="Vesicle_trsprt_v-SNARE_N"/>
</dbReference>
<dbReference type="Pfam" id="PF05008">
    <property type="entry name" value="V-SNARE"/>
    <property type="match status" value="1"/>
</dbReference>
<proteinExistence type="inferred from homology"/>
<feature type="domain" description="Vesicle transport v-SNARE N-terminal" evidence="11">
    <location>
        <begin position="1"/>
        <end position="90"/>
    </location>
</feature>
<evidence type="ECO:0000259" key="11">
    <source>
        <dbReference type="Pfam" id="PF05008"/>
    </source>
</evidence>
<gene>
    <name evidence="12" type="ORF">M9Y10_045281</name>
</gene>
<keyword evidence="13" id="KW-1185">Reference proteome</keyword>
<keyword evidence="4 10" id="KW-0812">Transmembrane</keyword>
<sequence>MTSYQEYETELQQLKNQLSRNISELERLQGEERSRKIRQIEENFNTLNDTISDIKSNLYMMEQNDRNKMNKALEDSREQIRNLENRFRDAKNRGELIGSSTVNLEGGVNAARQGLINNREKIQQGNEALRNFNDMGHEVLDAGHGILNDLNDQKEKELQIDRKLDDLDTHTAIGSRTVERMLCRNKKKTAILWIVIVLVVIIFLSVFLYFVFRP</sequence>
<dbReference type="PANTHER" id="PTHR21230">
    <property type="entry name" value="VESICLE TRANSPORT V-SNARE PROTEIN VTI1-RELATED"/>
    <property type="match status" value="1"/>
</dbReference>
<evidence type="ECO:0000256" key="10">
    <source>
        <dbReference type="SAM" id="Phobius"/>
    </source>
</evidence>
<feature type="transmembrane region" description="Helical" evidence="10">
    <location>
        <begin position="190"/>
        <end position="212"/>
    </location>
</feature>
<dbReference type="EMBL" id="JAPFFF010000009">
    <property type="protein sequence ID" value="KAK8882639.1"/>
    <property type="molecule type" value="Genomic_DNA"/>
</dbReference>
<comment type="caution">
    <text evidence="12">The sequence shown here is derived from an EMBL/GenBank/DDBJ whole genome shotgun (WGS) entry which is preliminary data.</text>
</comment>
<evidence type="ECO:0000256" key="2">
    <source>
        <dbReference type="ARBA" id="ARBA00006108"/>
    </source>
</evidence>
<evidence type="ECO:0000256" key="7">
    <source>
        <dbReference type="ARBA" id="ARBA00023054"/>
    </source>
</evidence>
<evidence type="ECO:0000256" key="8">
    <source>
        <dbReference type="ARBA" id="ARBA00023136"/>
    </source>
</evidence>
<protein>
    <submittedName>
        <fullName evidence="12">t-SNARE VTI1</fullName>
    </submittedName>
</protein>
<dbReference type="SUPFAM" id="SSF47661">
    <property type="entry name" value="t-snare proteins"/>
    <property type="match status" value="1"/>
</dbReference>
<evidence type="ECO:0000256" key="9">
    <source>
        <dbReference type="SAM" id="Coils"/>
    </source>
</evidence>
<keyword evidence="8 10" id="KW-0472">Membrane</keyword>
<evidence type="ECO:0000313" key="12">
    <source>
        <dbReference type="EMBL" id="KAK8882639.1"/>
    </source>
</evidence>
<accession>A0ABR2JV61</accession>
<dbReference type="InterPro" id="IPR010989">
    <property type="entry name" value="SNARE"/>
</dbReference>
<keyword evidence="5" id="KW-0653">Protein transport</keyword>
<organism evidence="12 13">
    <name type="scientific">Tritrichomonas musculus</name>
    <dbReference type="NCBI Taxonomy" id="1915356"/>
    <lineage>
        <taxon>Eukaryota</taxon>
        <taxon>Metamonada</taxon>
        <taxon>Parabasalia</taxon>
        <taxon>Tritrichomonadida</taxon>
        <taxon>Tritrichomonadidae</taxon>
        <taxon>Tritrichomonas</taxon>
    </lineage>
</organism>
<keyword evidence="6 10" id="KW-1133">Transmembrane helix</keyword>
<dbReference type="PANTHER" id="PTHR21230:SF26">
    <property type="entry name" value="VESICLE TRANSPORT THROUGH INTERACTION WITH T-SNARES HOMOLOG 1A"/>
    <property type="match status" value="1"/>
</dbReference>
<evidence type="ECO:0000313" key="13">
    <source>
        <dbReference type="Proteomes" id="UP001470230"/>
    </source>
</evidence>
<evidence type="ECO:0000256" key="6">
    <source>
        <dbReference type="ARBA" id="ARBA00022989"/>
    </source>
</evidence>
<keyword evidence="7 9" id="KW-0175">Coiled coil</keyword>
<dbReference type="InterPro" id="IPR038407">
    <property type="entry name" value="v-SNARE_N_sf"/>
</dbReference>
<evidence type="ECO:0000256" key="1">
    <source>
        <dbReference type="ARBA" id="ARBA00004211"/>
    </source>
</evidence>
<comment type="similarity">
    <text evidence="2">Belongs to the VTI1 family.</text>
</comment>
<name>A0ABR2JV61_9EUKA</name>
<dbReference type="SUPFAM" id="SSF58038">
    <property type="entry name" value="SNARE fusion complex"/>
    <property type="match status" value="1"/>
</dbReference>
<dbReference type="Gene3D" id="1.20.5.110">
    <property type="match status" value="1"/>
</dbReference>
<evidence type="ECO:0000256" key="4">
    <source>
        <dbReference type="ARBA" id="ARBA00022692"/>
    </source>
</evidence>
<feature type="coiled-coil region" evidence="9">
    <location>
        <begin position="4"/>
        <end position="93"/>
    </location>
</feature>
<dbReference type="Gene3D" id="1.20.58.400">
    <property type="entry name" value="t-snare proteins"/>
    <property type="match status" value="1"/>
</dbReference>
<keyword evidence="3" id="KW-0813">Transport</keyword>